<reference evidence="3" key="1">
    <citation type="journal article" date="2019" name="Int. J. Syst. Evol. Microbiol.">
        <title>The Global Catalogue of Microorganisms (GCM) 10K type strain sequencing project: providing services to taxonomists for standard genome sequencing and annotation.</title>
        <authorList>
            <consortium name="The Broad Institute Genomics Platform"/>
            <consortium name="The Broad Institute Genome Sequencing Center for Infectious Disease"/>
            <person name="Wu L."/>
            <person name="Ma J."/>
        </authorList>
    </citation>
    <scope>NUCLEOTIDE SEQUENCE [LARGE SCALE GENOMIC DNA]</scope>
    <source>
        <strain evidence="3">CGMCC 1.15419</strain>
    </source>
</reference>
<accession>A0ABQ1VMG1</accession>
<evidence type="ECO:0000313" key="3">
    <source>
        <dbReference type="Proteomes" id="UP000640509"/>
    </source>
</evidence>
<comment type="caution">
    <text evidence="2">The sequence shown here is derived from an EMBL/GenBank/DDBJ whole genome shotgun (WGS) entry which is preliminary data.</text>
</comment>
<evidence type="ECO:0000313" key="2">
    <source>
        <dbReference type="EMBL" id="GGF80353.1"/>
    </source>
</evidence>
<sequence length="160" mass="17783">MSGSWRLSFVREGDGYIARSADRIVGRTPGGTWSNPERPDGKERTSRLEKESNTVGRFLELRDEEGRTLYRRAVTQSLPDMLEYPTGDPDRPFGRAPVPQGKVIFVRAPADERARSAVVVDATAAKRGRRSADAGTAEARIQKRVIAEISLRQTGQEEAR</sequence>
<gene>
    <name evidence="2" type="ORF">GCM10011402_36230</name>
</gene>
<feature type="region of interest" description="Disordered" evidence="1">
    <location>
        <begin position="22"/>
        <end position="52"/>
    </location>
</feature>
<protein>
    <submittedName>
        <fullName evidence="2">Uncharacterized protein</fullName>
    </submittedName>
</protein>
<feature type="compositionally biased region" description="Basic and acidic residues" evidence="1">
    <location>
        <begin position="37"/>
        <end position="52"/>
    </location>
</feature>
<proteinExistence type="predicted"/>
<evidence type="ECO:0000256" key="1">
    <source>
        <dbReference type="SAM" id="MobiDB-lite"/>
    </source>
</evidence>
<dbReference type="Proteomes" id="UP000640509">
    <property type="component" value="Unassembled WGS sequence"/>
</dbReference>
<organism evidence="2 3">
    <name type="scientific">Paracoccus acridae</name>
    <dbReference type="NCBI Taxonomy" id="1795310"/>
    <lineage>
        <taxon>Bacteria</taxon>
        <taxon>Pseudomonadati</taxon>
        <taxon>Pseudomonadota</taxon>
        <taxon>Alphaproteobacteria</taxon>
        <taxon>Rhodobacterales</taxon>
        <taxon>Paracoccaceae</taxon>
        <taxon>Paracoccus</taxon>
    </lineage>
</organism>
<dbReference type="RefSeq" id="WP_188717053.1">
    <property type="nucleotide sequence ID" value="NZ_BMIV01000028.1"/>
</dbReference>
<dbReference type="EMBL" id="BMIV01000028">
    <property type="protein sequence ID" value="GGF80353.1"/>
    <property type="molecule type" value="Genomic_DNA"/>
</dbReference>
<name>A0ABQ1VMG1_9RHOB</name>
<keyword evidence="3" id="KW-1185">Reference proteome</keyword>